<sequence length="65" mass="7408">MANVSIRTLYLDSKNPRHTPIENQKAIINYLIENEKIKDLAKDIVEKGMTNPLDIVGIITEDNKN</sequence>
<proteinExistence type="predicted"/>
<dbReference type="Proteomes" id="UP000278733">
    <property type="component" value="Chromosome"/>
</dbReference>
<accession>A0A448MQ81</accession>
<dbReference type="KEGG" id="rpne:NCTC8284_02491"/>
<organism evidence="1 2">
    <name type="scientific">Rodentibacter pneumotropicus</name>
    <dbReference type="NCBI Taxonomy" id="758"/>
    <lineage>
        <taxon>Bacteria</taxon>
        <taxon>Pseudomonadati</taxon>
        <taxon>Pseudomonadota</taxon>
        <taxon>Gammaproteobacteria</taxon>
        <taxon>Pasteurellales</taxon>
        <taxon>Pasteurellaceae</taxon>
        <taxon>Rodentibacter</taxon>
    </lineage>
</organism>
<gene>
    <name evidence="1" type="ORF">NCTC8284_02491</name>
</gene>
<evidence type="ECO:0000313" key="1">
    <source>
        <dbReference type="EMBL" id="VEH67305.1"/>
    </source>
</evidence>
<dbReference type="AlphaFoldDB" id="A0A448MQ81"/>
<name>A0A448MQ81_9PAST</name>
<evidence type="ECO:0000313" key="2">
    <source>
        <dbReference type="Proteomes" id="UP000278733"/>
    </source>
</evidence>
<protein>
    <submittedName>
        <fullName evidence="1">Uncharacterized protein</fullName>
    </submittedName>
</protein>
<reference evidence="1 2" key="1">
    <citation type="submission" date="2018-12" db="EMBL/GenBank/DDBJ databases">
        <authorList>
            <consortium name="Pathogen Informatics"/>
        </authorList>
    </citation>
    <scope>NUCLEOTIDE SEQUENCE [LARGE SCALE GENOMIC DNA]</scope>
    <source>
        <strain evidence="1 2">NCTC8284</strain>
    </source>
</reference>
<dbReference type="EMBL" id="LR134405">
    <property type="protein sequence ID" value="VEH67305.1"/>
    <property type="molecule type" value="Genomic_DNA"/>
</dbReference>